<reference evidence="4 5" key="1">
    <citation type="submission" date="2016-11" db="EMBL/GenBank/DDBJ databases">
        <authorList>
            <person name="Jaros S."/>
            <person name="Januszkiewicz K."/>
            <person name="Wedrychowicz H."/>
        </authorList>
    </citation>
    <scope>NUCLEOTIDE SEQUENCE [LARGE SCALE GENOMIC DNA]</scope>
    <source>
        <strain evidence="4 5">DSM 8605</strain>
    </source>
</reference>
<dbReference type="Proteomes" id="UP000184447">
    <property type="component" value="Unassembled WGS sequence"/>
</dbReference>
<dbReference type="GO" id="GO:0005737">
    <property type="term" value="C:cytoplasm"/>
    <property type="evidence" value="ECO:0007669"/>
    <property type="project" value="TreeGrafter"/>
</dbReference>
<dbReference type="InterPro" id="IPR017850">
    <property type="entry name" value="Alkaline_phosphatase_core_sf"/>
</dbReference>
<dbReference type="GO" id="GO:0046872">
    <property type="term" value="F:metal ion binding"/>
    <property type="evidence" value="ECO:0007669"/>
    <property type="project" value="UniProtKB-KW"/>
</dbReference>
<keyword evidence="1" id="KW-0479">Metal-binding</keyword>
<evidence type="ECO:0000256" key="2">
    <source>
        <dbReference type="ARBA" id="ARBA00022801"/>
    </source>
</evidence>
<feature type="domain" description="Sulfatase N-terminal" evidence="3">
    <location>
        <begin position="5"/>
        <end position="308"/>
    </location>
</feature>
<sequence>MSKTNVVLIMADQLRADILGKDTPNINKIAADGVKFNRAYCDSPLCVPARGAFFTGTYPNVNGSIINPWFELDEAHGDVRKGVPNLYHMMEDSWDSWHSGKQHLYTEGGKIEHNADSKTNWIATDGSYVQYLKEHGKRKPGGNEYRGKVAEMVLGKYTRVREYSTPKTGCYEEGFDFFFDGYFANRAVEAIQKRDKSKPLLLNAMFLAPHPPLDIPEPWFSMYKDVELPENVGIWNKDQSPLQMYNLTGILGSRYSREDWKGIWPVYKGLVSLIDDCVGMIIDELKAQGIYDETMIIFTTDHGEMLGSHGLWQKMCMYFLPCVSI</sequence>
<gene>
    <name evidence="4" type="ORF">SAMN02745207_01043</name>
</gene>
<dbReference type="GO" id="GO:0008484">
    <property type="term" value="F:sulfuric ester hydrolase activity"/>
    <property type="evidence" value="ECO:0007669"/>
    <property type="project" value="TreeGrafter"/>
</dbReference>
<evidence type="ECO:0000259" key="3">
    <source>
        <dbReference type="Pfam" id="PF00884"/>
    </source>
</evidence>
<protein>
    <submittedName>
        <fullName evidence="4">Sulfatase</fullName>
    </submittedName>
</protein>
<accession>A0A1M5SUQ8</accession>
<evidence type="ECO:0000313" key="5">
    <source>
        <dbReference type="Proteomes" id="UP000184447"/>
    </source>
</evidence>
<dbReference type="PANTHER" id="PTHR45953:SF1">
    <property type="entry name" value="IDURONATE 2-SULFATASE"/>
    <property type="match status" value="1"/>
</dbReference>
<evidence type="ECO:0000256" key="1">
    <source>
        <dbReference type="ARBA" id="ARBA00022723"/>
    </source>
</evidence>
<keyword evidence="5" id="KW-1185">Reference proteome</keyword>
<dbReference type="PANTHER" id="PTHR45953">
    <property type="entry name" value="IDURONATE 2-SULFATASE"/>
    <property type="match status" value="1"/>
</dbReference>
<dbReference type="Pfam" id="PF00884">
    <property type="entry name" value="Sulfatase"/>
    <property type="match status" value="1"/>
</dbReference>
<dbReference type="AlphaFoldDB" id="A0A1M5SUQ8"/>
<dbReference type="STRING" id="1121316.SAMN02745207_01043"/>
<proteinExistence type="predicted"/>
<dbReference type="InterPro" id="IPR000917">
    <property type="entry name" value="Sulfatase_N"/>
</dbReference>
<dbReference type="EMBL" id="FQXM01000005">
    <property type="protein sequence ID" value="SHH42217.1"/>
    <property type="molecule type" value="Genomic_DNA"/>
</dbReference>
<evidence type="ECO:0000313" key="4">
    <source>
        <dbReference type="EMBL" id="SHH42217.1"/>
    </source>
</evidence>
<organism evidence="4 5">
    <name type="scientific">Clostridium grantii DSM 8605</name>
    <dbReference type="NCBI Taxonomy" id="1121316"/>
    <lineage>
        <taxon>Bacteria</taxon>
        <taxon>Bacillati</taxon>
        <taxon>Bacillota</taxon>
        <taxon>Clostridia</taxon>
        <taxon>Eubacteriales</taxon>
        <taxon>Clostridiaceae</taxon>
        <taxon>Clostridium</taxon>
    </lineage>
</organism>
<keyword evidence="2" id="KW-0378">Hydrolase</keyword>
<dbReference type="SUPFAM" id="SSF53649">
    <property type="entry name" value="Alkaline phosphatase-like"/>
    <property type="match status" value="1"/>
</dbReference>
<dbReference type="Gene3D" id="3.40.720.10">
    <property type="entry name" value="Alkaline Phosphatase, subunit A"/>
    <property type="match status" value="1"/>
</dbReference>
<dbReference type="RefSeq" id="WP_200801436.1">
    <property type="nucleotide sequence ID" value="NZ_FQXM01000005.1"/>
</dbReference>
<name>A0A1M5SUQ8_9CLOT</name>